<evidence type="ECO:0000313" key="4">
    <source>
        <dbReference type="Proteomes" id="UP000256690"/>
    </source>
</evidence>
<sequence>MQGPSIVVGIDFGTTFSGIAWTIGNSIEDIEVHPHWPGGGNRTSVKVPSTISFSGVKIQWGYQVGQFTEALRGIKLLLDEDQKIEYTPSLQSKALLAKYGKTAEEATALYLKQLIQQAKQVLERRLGLDIDELDTQFILTVPAVWSDKAKDSTMRAAVAAGIDLKNLSLVSEPEAAALYALRAIQPNSIAKDDVFTVCDAGGGTVVSKQDPGPVDAPRFNQRQDLISYQIKSLEPLVLAEVTEGTGAVCGSVLLDGRFDEHLKQKMGLEKYDALKHKSKEAAMTYWQERVKPNFTGHFDDEFGEMEYFIPVAGAEDDESIPIEDGFFMMSSEDVESIFEPIILQIEQLVAQQIAAVGKEPCKTLLLVGGFGASEYLYHRLRTANPGLAILQPPNGWSAIVSGAVHRGLEGNKVESRIARRNYGVECHIKFVPSIHRPDDPTKRWDPLEQTYRVSGMDWYIEKVRRIPDMPEPPTPTSQEAHCISYQSSKVSENKPIRMGFYSSISVQRHKRNVFRIPLYFSHDDVAPRQMTPETMKLCELEADLRVIPEELFDRKKNSDGIEYFRIPFVLKMTPTSASLIFELEFNGVSYGSVRSKY</sequence>
<protein>
    <recommendedName>
        <fullName evidence="5">Actin-like ATPase domain-containing protein</fullName>
    </recommendedName>
</protein>
<dbReference type="PANTHER" id="PTHR14187:SF82">
    <property type="entry name" value="FAMILY CHAPERONE, PUTATIVE (AFU_ORTHOLOGUE AFUA_7G08575)-RELATED"/>
    <property type="match status" value="1"/>
</dbReference>
<keyword evidence="2" id="KW-0067">ATP-binding</keyword>
<dbReference type="GeneID" id="38114337"/>
<keyword evidence="4" id="KW-1185">Reference proteome</keyword>
<dbReference type="Gene3D" id="3.30.420.40">
    <property type="match status" value="1"/>
</dbReference>
<dbReference type="SUPFAM" id="SSF53067">
    <property type="entry name" value="Actin-like ATPase domain"/>
    <property type="match status" value="2"/>
</dbReference>
<dbReference type="InterPro" id="IPR043129">
    <property type="entry name" value="ATPase_NBD"/>
</dbReference>
<proteinExistence type="predicted"/>
<dbReference type="STRING" id="1810919.A0A3D8SBS7"/>
<dbReference type="CDD" id="cd10170">
    <property type="entry name" value="ASKHA_NBD_HSP70"/>
    <property type="match status" value="1"/>
</dbReference>
<dbReference type="GO" id="GO:0140662">
    <property type="term" value="F:ATP-dependent protein folding chaperone"/>
    <property type="evidence" value="ECO:0007669"/>
    <property type="project" value="InterPro"/>
</dbReference>
<dbReference type="AlphaFoldDB" id="A0A3D8SBS7"/>
<gene>
    <name evidence="3" type="ORF">DSM5745_03967</name>
</gene>
<dbReference type="EMBL" id="PVWQ01000004">
    <property type="protein sequence ID" value="RDW83641.1"/>
    <property type="molecule type" value="Genomic_DNA"/>
</dbReference>
<reference evidence="3 4" key="1">
    <citation type="journal article" date="2018" name="IMA Fungus">
        <title>IMA Genome-F 9: Draft genome sequence of Annulohypoxylon stygium, Aspergillus mulundensis, Berkeleyomyces basicola (syn. Thielaviopsis basicola), Ceratocystis smalleyi, two Cercospora beticola strains, Coleophoma cylindrospora, Fusarium fracticaudum, Phialophora cf. hyalina, and Morchella septimelata.</title>
        <authorList>
            <person name="Wingfield B.D."/>
            <person name="Bills G.F."/>
            <person name="Dong Y."/>
            <person name="Huang W."/>
            <person name="Nel W.J."/>
            <person name="Swalarsk-Parry B.S."/>
            <person name="Vaghefi N."/>
            <person name="Wilken P.M."/>
            <person name="An Z."/>
            <person name="de Beer Z.W."/>
            <person name="De Vos L."/>
            <person name="Chen L."/>
            <person name="Duong T.A."/>
            <person name="Gao Y."/>
            <person name="Hammerbacher A."/>
            <person name="Kikkert J.R."/>
            <person name="Li Y."/>
            <person name="Li H."/>
            <person name="Li K."/>
            <person name="Li Q."/>
            <person name="Liu X."/>
            <person name="Ma X."/>
            <person name="Naidoo K."/>
            <person name="Pethybridge S.J."/>
            <person name="Sun J."/>
            <person name="Steenkamp E.T."/>
            <person name="van der Nest M.A."/>
            <person name="van Wyk S."/>
            <person name="Wingfield M.J."/>
            <person name="Xiong C."/>
            <person name="Yue Q."/>
            <person name="Zhang X."/>
        </authorList>
    </citation>
    <scope>NUCLEOTIDE SEQUENCE [LARGE SCALE GENOMIC DNA]</scope>
    <source>
        <strain evidence="3 4">DSM 5745</strain>
    </source>
</reference>
<dbReference type="InterPro" id="IPR013126">
    <property type="entry name" value="Hsp_70_fam"/>
</dbReference>
<dbReference type="OrthoDB" id="2963168at2759"/>
<evidence type="ECO:0000313" key="3">
    <source>
        <dbReference type="EMBL" id="RDW83641.1"/>
    </source>
</evidence>
<name>A0A3D8SBS7_9EURO</name>
<dbReference type="Pfam" id="PF00012">
    <property type="entry name" value="HSP70"/>
    <property type="match status" value="1"/>
</dbReference>
<dbReference type="Proteomes" id="UP000256690">
    <property type="component" value="Unassembled WGS sequence"/>
</dbReference>
<keyword evidence="1" id="KW-0547">Nucleotide-binding</keyword>
<comment type="caution">
    <text evidence="3">The sequence shown here is derived from an EMBL/GenBank/DDBJ whole genome shotgun (WGS) entry which is preliminary data.</text>
</comment>
<accession>A0A3D8SBS7</accession>
<evidence type="ECO:0000256" key="1">
    <source>
        <dbReference type="ARBA" id="ARBA00022741"/>
    </source>
</evidence>
<evidence type="ECO:0008006" key="5">
    <source>
        <dbReference type="Google" id="ProtNLM"/>
    </source>
</evidence>
<dbReference type="GO" id="GO:0005524">
    <property type="term" value="F:ATP binding"/>
    <property type="evidence" value="ECO:0007669"/>
    <property type="project" value="UniProtKB-KW"/>
</dbReference>
<organism evidence="3 4">
    <name type="scientific">Aspergillus mulundensis</name>
    <dbReference type="NCBI Taxonomy" id="1810919"/>
    <lineage>
        <taxon>Eukaryota</taxon>
        <taxon>Fungi</taxon>
        <taxon>Dikarya</taxon>
        <taxon>Ascomycota</taxon>
        <taxon>Pezizomycotina</taxon>
        <taxon>Eurotiomycetes</taxon>
        <taxon>Eurotiomycetidae</taxon>
        <taxon>Eurotiales</taxon>
        <taxon>Aspergillaceae</taxon>
        <taxon>Aspergillus</taxon>
        <taxon>Aspergillus subgen. Nidulantes</taxon>
    </lineage>
</organism>
<dbReference type="RefSeq" id="XP_026604979.1">
    <property type="nucleotide sequence ID" value="XM_026745983.1"/>
</dbReference>
<evidence type="ECO:0000256" key="2">
    <source>
        <dbReference type="ARBA" id="ARBA00022840"/>
    </source>
</evidence>
<dbReference type="PANTHER" id="PTHR14187">
    <property type="entry name" value="ALPHA KINASE/ELONGATION FACTOR 2 KINASE"/>
    <property type="match status" value="1"/>
</dbReference>